<keyword evidence="2" id="KW-1185">Reference proteome</keyword>
<reference evidence="1 2" key="1">
    <citation type="submission" date="2024-01" db="EMBL/GenBank/DDBJ databases">
        <title>A draft genome for a cacao thread blight-causing isolate of Paramarasmius palmivorus.</title>
        <authorList>
            <person name="Baruah I.K."/>
            <person name="Bukari Y."/>
            <person name="Amoako-Attah I."/>
            <person name="Meinhardt L.W."/>
            <person name="Bailey B.A."/>
            <person name="Cohen S.P."/>
        </authorList>
    </citation>
    <scope>NUCLEOTIDE SEQUENCE [LARGE SCALE GENOMIC DNA]</scope>
    <source>
        <strain evidence="1 2">GH-12</strain>
    </source>
</reference>
<gene>
    <name evidence="1" type="ORF">VNI00_011547</name>
</gene>
<accession>A0AAW0CCM5</accession>
<proteinExistence type="predicted"/>
<dbReference type="Proteomes" id="UP001383192">
    <property type="component" value="Unassembled WGS sequence"/>
</dbReference>
<sequence length="223" mass="25258">MTSSKIPYFQNPSNYLQTLQSTGWKEMEHTDEKHRFWTRAWDQKEPPKSLGPSEFAEPMADSSYQAETFPTSLDELPRALLREEYRRMYDWLCALGPDPQPKGGRRTAVPITGLPGIGKTIFRDYALYRRCLEGKPTLYFDESTLYLFDEGGVLSLGKDVHTDLTTLDPFTPDTWLLLDGPSPQLPIPNAFCYATEIIQGSYSLHLHLTRADGTGGRSIRCAS</sequence>
<evidence type="ECO:0000313" key="2">
    <source>
        <dbReference type="Proteomes" id="UP001383192"/>
    </source>
</evidence>
<dbReference type="EMBL" id="JAYKXP010000050">
    <property type="protein sequence ID" value="KAK7036614.1"/>
    <property type="molecule type" value="Genomic_DNA"/>
</dbReference>
<evidence type="ECO:0000313" key="1">
    <source>
        <dbReference type="EMBL" id="KAK7036614.1"/>
    </source>
</evidence>
<name>A0AAW0CCM5_9AGAR</name>
<comment type="caution">
    <text evidence="1">The sequence shown here is derived from an EMBL/GenBank/DDBJ whole genome shotgun (WGS) entry which is preliminary data.</text>
</comment>
<protein>
    <submittedName>
        <fullName evidence="1">Uncharacterized protein</fullName>
    </submittedName>
</protein>
<dbReference type="AlphaFoldDB" id="A0AAW0CCM5"/>
<organism evidence="1 2">
    <name type="scientific">Paramarasmius palmivorus</name>
    <dbReference type="NCBI Taxonomy" id="297713"/>
    <lineage>
        <taxon>Eukaryota</taxon>
        <taxon>Fungi</taxon>
        <taxon>Dikarya</taxon>
        <taxon>Basidiomycota</taxon>
        <taxon>Agaricomycotina</taxon>
        <taxon>Agaricomycetes</taxon>
        <taxon>Agaricomycetidae</taxon>
        <taxon>Agaricales</taxon>
        <taxon>Marasmiineae</taxon>
        <taxon>Marasmiaceae</taxon>
        <taxon>Paramarasmius</taxon>
    </lineage>
</organism>